<proteinExistence type="predicted"/>
<evidence type="ECO:0000256" key="2">
    <source>
        <dbReference type="ARBA" id="ARBA00022729"/>
    </source>
</evidence>
<dbReference type="Pfam" id="PF00497">
    <property type="entry name" value="SBP_bac_3"/>
    <property type="match status" value="1"/>
</dbReference>
<dbReference type="SMART" id="SM00062">
    <property type="entry name" value="PBPb"/>
    <property type="match status" value="1"/>
</dbReference>
<comment type="subcellular location">
    <subcellularLocation>
        <location evidence="1">Periplasm</location>
    </subcellularLocation>
</comment>
<evidence type="ECO:0000313" key="4">
    <source>
        <dbReference type="EMBL" id="KAB1083563.1"/>
    </source>
</evidence>
<accession>A0A6A1THT2</accession>
<dbReference type="GeneID" id="24259943"/>
<name>A0A6A1THT2_NEOGA</name>
<dbReference type="EMBL" id="VZUL01000003">
    <property type="protein sequence ID" value="KAB1083563.1"/>
    <property type="molecule type" value="Genomic_DNA"/>
</dbReference>
<dbReference type="InterPro" id="IPR001638">
    <property type="entry name" value="Solute-binding_3/MltF_N"/>
</dbReference>
<dbReference type="SUPFAM" id="SSF53850">
    <property type="entry name" value="Periplasmic binding protein-like II"/>
    <property type="match status" value="1"/>
</dbReference>
<feature type="domain" description="Solute-binding protein family 3/N-terminal" evidence="3">
    <location>
        <begin position="62"/>
        <end position="292"/>
    </location>
</feature>
<dbReference type="RefSeq" id="WP_041364503.1">
    <property type="nucleotide sequence ID" value="NZ_VZUL01000003.1"/>
</dbReference>
<dbReference type="AlphaFoldDB" id="A0A6A1THT2"/>
<protein>
    <submittedName>
        <fullName evidence="4">Transporter substrate-binding domain-containing protein</fullName>
    </submittedName>
</protein>
<organism evidence="4 5">
    <name type="scientific">Neorhizobium galegae</name>
    <name type="common">Rhizobium galegae</name>
    <dbReference type="NCBI Taxonomy" id="399"/>
    <lineage>
        <taxon>Bacteria</taxon>
        <taxon>Pseudomonadati</taxon>
        <taxon>Pseudomonadota</taxon>
        <taxon>Alphaproteobacteria</taxon>
        <taxon>Hyphomicrobiales</taxon>
        <taxon>Rhizobiaceae</taxon>
        <taxon>Rhizobium/Agrobacterium group</taxon>
        <taxon>Neorhizobium</taxon>
    </lineage>
</organism>
<comment type="caution">
    <text evidence="4">The sequence shown here is derived from an EMBL/GenBank/DDBJ whole genome shotgun (WGS) entry which is preliminary data.</text>
</comment>
<evidence type="ECO:0000259" key="3">
    <source>
        <dbReference type="SMART" id="SM00062"/>
    </source>
</evidence>
<dbReference type="PANTHER" id="PTHR35936:SF35">
    <property type="entry name" value="L-CYSTINE-BINDING PROTEIN TCYJ"/>
    <property type="match status" value="1"/>
</dbReference>
<dbReference type="PANTHER" id="PTHR35936">
    <property type="entry name" value="MEMBRANE-BOUND LYTIC MUREIN TRANSGLYCOSYLASE F"/>
    <property type="match status" value="1"/>
</dbReference>
<dbReference type="Proteomes" id="UP000386575">
    <property type="component" value="Unassembled WGS sequence"/>
</dbReference>
<dbReference type="Gene3D" id="3.40.190.10">
    <property type="entry name" value="Periplasmic binding protein-like II"/>
    <property type="match status" value="2"/>
</dbReference>
<evidence type="ECO:0000313" key="5">
    <source>
        <dbReference type="Proteomes" id="UP000386575"/>
    </source>
</evidence>
<dbReference type="GO" id="GO:0042597">
    <property type="term" value="C:periplasmic space"/>
    <property type="evidence" value="ECO:0007669"/>
    <property type="project" value="UniProtKB-SubCell"/>
</dbReference>
<keyword evidence="2" id="KW-0732">Signal</keyword>
<reference evidence="4 5" key="1">
    <citation type="submission" date="2019-09" db="EMBL/GenBank/DDBJ databases">
        <title>Genome sequencing of Ng87 strain.</title>
        <authorList>
            <person name="Karasev E.S."/>
            <person name="Andronov E."/>
        </authorList>
    </citation>
    <scope>NUCLEOTIDE SEQUENCE [LARGE SCALE GENOMIC DNA]</scope>
    <source>
        <strain evidence="4 5">Ng87</strain>
    </source>
</reference>
<sequence length="294" mass="31962">MHPMIASPKIKGIFNLLQLCLVAGGIVSAAIPARAAEGSNPLPLMFDAKERLARPDLSTIIRVRILTSVDFPPFNFADQTGRLAGFNIDLAREICAELKIEAKCQIQALPFEELEKTLEGGAGEAVIAGIAVTTERRQRFAFSRPYLGVPARFARNLKARIDGDTAAALSGKPVGVVRGTAHELMLKAFFPKVTATPFDTYEAMLESLKIGKVDAVFSDGLRLPFWVAGEGSAKCCALFDGPYLSEKFLGEGLSIMLRKNDPLLTAAIDQALSVLSRNGRLQDIYLRYFPNGLY</sequence>
<evidence type="ECO:0000256" key="1">
    <source>
        <dbReference type="ARBA" id="ARBA00004418"/>
    </source>
</evidence>
<gene>
    <name evidence="4" type="ORF">F4V91_29180</name>
</gene>